<dbReference type="EMBL" id="CZCU02000130">
    <property type="protein sequence ID" value="VXD16536.1"/>
    <property type="molecule type" value="Genomic_DNA"/>
</dbReference>
<evidence type="ECO:0000256" key="3">
    <source>
        <dbReference type="ARBA" id="ARBA00022475"/>
    </source>
</evidence>
<keyword evidence="5" id="KW-0133">Cell shape</keyword>
<evidence type="ECO:0000256" key="8">
    <source>
        <dbReference type="SAM" id="Phobius"/>
    </source>
</evidence>
<keyword evidence="4 8" id="KW-0812">Transmembrane</keyword>
<dbReference type="AlphaFoldDB" id="A0A7Z9BPD8"/>
<evidence type="ECO:0000256" key="7">
    <source>
        <dbReference type="ARBA" id="ARBA00023136"/>
    </source>
</evidence>
<dbReference type="Proteomes" id="UP000184550">
    <property type="component" value="Unassembled WGS sequence"/>
</dbReference>
<feature type="transmembrane region" description="Helical" evidence="8">
    <location>
        <begin position="105"/>
        <end position="125"/>
    </location>
</feature>
<feature type="transmembrane region" description="Helical" evidence="8">
    <location>
        <begin position="145"/>
        <end position="164"/>
    </location>
</feature>
<feature type="transmembrane region" description="Helical" evidence="8">
    <location>
        <begin position="79"/>
        <end position="98"/>
    </location>
</feature>
<evidence type="ECO:0000313" key="9">
    <source>
        <dbReference type="EMBL" id="VXD16536.1"/>
    </source>
</evidence>
<protein>
    <recommendedName>
        <fullName evidence="11">Rod shape-determining protein MreD</fullName>
    </recommendedName>
</protein>
<dbReference type="OrthoDB" id="458492at2"/>
<dbReference type="RefSeq" id="WP_083620398.1">
    <property type="nucleotide sequence ID" value="NZ_LR734865.1"/>
</dbReference>
<comment type="subcellular location">
    <subcellularLocation>
        <location evidence="1">Cell membrane</location>
        <topology evidence="1">Multi-pass membrane protein</topology>
    </subcellularLocation>
</comment>
<evidence type="ECO:0000256" key="1">
    <source>
        <dbReference type="ARBA" id="ARBA00004651"/>
    </source>
</evidence>
<keyword evidence="6 8" id="KW-1133">Transmembrane helix</keyword>
<comment type="caution">
    <text evidence="9">The sequence shown here is derived from an EMBL/GenBank/DDBJ whole genome shotgun (WGS) entry which is preliminary data.</text>
</comment>
<evidence type="ECO:0000256" key="5">
    <source>
        <dbReference type="ARBA" id="ARBA00022960"/>
    </source>
</evidence>
<evidence type="ECO:0000313" key="10">
    <source>
        <dbReference type="Proteomes" id="UP000184550"/>
    </source>
</evidence>
<comment type="similarity">
    <text evidence="2">Belongs to the MreD family.</text>
</comment>
<organism evidence="9 10">
    <name type="scientific">Planktothrix serta PCC 8927</name>
    <dbReference type="NCBI Taxonomy" id="671068"/>
    <lineage>
        <taxon>Bacteria</taxon>
        <taxon>Bacillati</taxon>
        <taxon>Cyanobacteriota</taxon>
        <taxon>Cyanophyceae</taxon>
        <taxon>Oscillatoriophycideae</taxon>
        <taxon>Oscillatoriales</taxon>
        <taxon>Microcoleaceae</taxon>
        <taxon>Planktothrix</taxon>
    </lineage>
</organism>
<dbReference type="GO" id="GO:0008360">
    <property type="term" value="P:regulation of cell shape"/>
    <property type="evidence" value="ECO:0007669"/>
    <property type="project" value="UniProtKB-KW"/>
</dbReference>
<keyword evidence="3" id="KW-1003">Cell membrane</keyword>
<keyword evidence="7 8" id="KW-0472">Membrane</keyword>
<evidence type="ECO:0008006" key="11">
    <source>
        <dbReference type="Google" id="ProtNLM"/>
    </source>
</evidence>
<dbReference type="GO" id="GO:0005886">
    <property type="term" value="C:plasma membrane"/>
    <property type="evidence" value="ECO:0007669"/>
    <property type="project" value="UniProtKB-SubCell"/>
</dbReference>
<dbReference type="InterPro" id="IPR007227">
    <property type="entry name" value="Cell_shape_determining_MreD"/>
</dbReference>
<feature type="transmembrane region" description="Helical" evidence="8">
    <location>
        <begin position="7"/>
        <end position="26"/>
    </location>
</feature>
<feature type="transmembrane region" description="Helical" evidence="8">
    <location>
        <begin position="32"/>
        <end position="48"/>
    </location>
</feature>
<evidence type="ECO:0000256" key="4">
    <source>
        <dbReference type="ARBA" id="ARBA00022692"/>
    </source>
</evidence>
<evidence type="ECO:0000256" key="2">
    <source>
        <dbReference type="ARBA" id="ARBA00007776"/>
    </source>
</evidence>
<sequence>MTLKSYQLLNWTVTVISLMICIWLSLVRIPGLELFGIIPNWVLIWLVAWSLKRTLLEAIVGGLSCGLILDGLTRAQPSHIIPFIAVGILTVIIYKRIIKKIQEDFISVALIVFGMAIMLETIRGLQLSISGYSDLENLWLHQQGVALSTAILSSLWAPVIYLPLSRWWALMAPSNKLKS</sequence>
<accession>A0A7Z9BPD8</accession>
<keyword evidence="10" id="KW-1185">Reference proteome</keyword>
<reference evidence="9" key="1">
    <citation type="submission" date="2019-10" db="EMBL/GenBank/DDBJ databases">
        <authorList>
            <consortium name="Genoscope - CEA"/>
            <person name="William W."/>
        </authorList>
    </citation>
    <scope>NUCLEOTIDE SEQUENCE [LARGE SCALE GENOMIC DNA]</scope>
    <source>
        <strain evidence="9">BBR_PRJEB10992</strain>
    </source>
</reference>
<gene>
    <name evidence="9" type="ORF">PL8927_550008</name>
</gene>
<proteinExistence type="inferred from homology"/>
<evidence type="ECO:0000256" key="6">
    <source>
        <dbReference type="ARBA" id="ARBA00022989"/>
    </source>
</evidence>
<dbReference type="NCBIfam" id="TIGR03426">
    <property type="entry name" value="shape_MreD"/>
    <property type="match status" value="1"/>
</dbReference>
<name>A0A7Z9BPD8_9CYAN</name>